<protein>
    <submittedName>
        <fullName evidence="7">Immunoglobulin C-2 Type</fullName>
    </submittedName>
</protein>
<dbReference type="InterPro" id="IPR013783">
    <property type="entry name" value="Ig-like_fold"/>
</dbReference>
<dbReference type="AlphaFoldDB" id="A0A9X0DA26"/>
<dbReference type="Proteomes" id="UP001163046">
    <property type="component" value="Unassembled WGS sequence"/>
</dbReference>
<keyword evidence="8" id="KW-1185">Reference proteome</keyword>
<proteinExistence type="predicted"/>
<dbReference type="GO" id="GO:0005911">
    <property type="term" value="C:cell-cell junction"/>
    <property type="evidence" value="ECO:0007669"/>
    <property type="project" value="TreeGrafter"/>
</dbReference>
<dbReference type="PANTHER" id="PTHR11640:SF31">
    <property type="entry name" value="IRREGULAR CHIASM C-ROUGHEST PROTEIN-RELATED"/>
    <property type="match status" value="1"/>
</dbReference>
<comment type="caution">
    <text evidence="7">The sequence shown here is derived from an EMBL/GenBank/DDBJ whole genome shotgun (WGS) entry which is preliminary data.</text>
</comment>
<feature type="domain" description="Ig-like" evidence="6">
    <location>
        <begin position="20"/>
        <end position="103"/>
    </location>
</feature>
<comment type="subcellular location">
    <subcellularLocation>
        <location evidence="1">Membrane</location>
        <topology evidence="1">Single-pass type I membrane protein</topology>
    </subcellularLocation>
</comment>
<feature type="domain" description="Ig-like" evidence="6">
    <location>
        <begin position="108"/>
        <end position="149"/>
    </location>
</feature>
<evidence type="ECO:0000256" key="2">
    <source>
        <dbReference type="ARBA" id="ARBA00023136"/>
    </source>
</evidence>
<dbReference type="PROSITE" id="PS50835">
    <property type="entry name" value="IG_LIKE"/>
    <property type="match status" value="2"/>
</dbReference>
<organism evidence="7 8">
    <name type="scientific">Desmophyllum pertusum</name>
    <dbReference type="NCBI Taxonomy" id="174260"/>
    <lineage>
        <taxon>Eukaryota</taxon>
        <taxon>Metazoa</taxon>
        <taxon>Cnidaria</taxon>
        <taxon>Anthozoa</taxon>
        <taxon>Hexacorallia</taxon>
        <taxon>Scleractinia</taxon>
        <taxon>Caryophylliina</taxon>
        <taxon>Caryophylliidae</taxon>
        <taxon>Desmophyllum</taxon>
    </lineage>
</organism>
<dbReference type="Gene3D" id="2.60.40.10">
    <property type="entry name" value="Immunoglobulins"/>
    <property type="match status" value="2"/>
</dbReference>
<sequence>MNDHTTKVISFDILFLSDQPTATTFTTETPDNTVVQGTTGTLLCSANGYPAPTYTIKRGTTVVNSVGGKYDIPNVQLDQEDFTYSCQPSNNVGSGPIEPLKLTVQVPPSFTTQLPTTKQTKTENETFSYSCTADAKPAAAILWTLKDRI</sequence>
<dbReference type="GO" id="GO:0005886">
    <property type="term" value="C:plasma membrane"/>
    <property type="evidence" value="ECO:0007669"/>
    <property type="project" value="TreeGrafter"/>
</dbReference>
<dbReference type="GO" id="GO:0098609">
    <property type="term" value="P:cell-cell adhesion"/>
    <property type="evidence" value="ECO:0007669"/>
    <property type="project" value="TreeGrafter"/>
</dbReference>
<gene>
    <name evidence="7" type="primary">igcm-1</name>
    <name evidence="7" type="ORF">OS493_010553</name>
</gene>
<keyword evidence="2" id="KW-0472">Membrane</keyword>
<evidence type="ECO:0000256" key="5">
    <source>
        <dbReference type="ARBA" id="ARBA00023319"/>
    </source>
</evidence>
<dbReference type="InterPro" id="IPR007110">
    <property type="entry name" value="Ig-like_dom"/>
</dbReference>
<evidence type="ECO:0000313" key="7">
    <source>
        <dbReference type="EMBL" id="KAJ7392892.1"/>
    </source>
</evidence>
<evidence type="ECO:0000313" key="8">
    <source>
        <dbReference type="Proteomes" id="UP001163046"/>
    </source>
</evidence>
<dbReference type="OrthoDB" id="5857426at2759"/>
<dbReference type="PANTHER" id="PTHR11640">
    <property type="entry name" value="NEPHRIN"/>
    <property type="match status" value="1"/>
</dbReference>
<evidence type="ECO:0000256" key="1">
    <source>
        <dbReference type="ARBA" id="ARBA00004479"/>
    </source>
</evidence>
<dbReference type="Pfam" id="PF13895">
    <property type="entry name" value="Ig_2"/>
    <property type="match status" value="1"/>
</dbReference>
<evidence type="ECO:0000256" key="4">
    <source>
        <dbReference type="ARBA" id="ARBA00023180"/>
    </source>
</evidence>
<evidence type="ECO:0000259" key="6">
    <source>
        <dbReference type="PROSITE" id="PS50835"/>
    </source>
</evidence>
<name>A0A9X0DA26_9CNID</name>
<dbReference type="SUPFAM" id="SSF48726">
    <property type="entry name" value="Immunoglobulin"/>
    <property type="match status" value="2"/>
</dbReference>
<dbReference type="GO" id="GO:0050839">
    <property type="term" value="F:cell adhesion molecule binding"/>
    <property type="evidence" value="ECO:0007669"/>
    <property type="project" value="TreeGrafter"/>
</dbReference>
<evidence type="ECO:0000256" key="3">
    <source>
        <dbReference type="ARBA" id="ARBA00023157"/>
    </source>
</evidence>
<reference evidence="7" key="1">
    <citation type="submission" date="2023-01" db="EMBL/GenBank/DDBJ databases">
        <title>Genome assembly of the deep-sea coral Lophelia pertusa.</title>
        <authorList>
            <person name="Herrera S."/>
            <person name="Cordes E."/>
        </authorList>
    </citation>
    <scope>NUCLEOTIDE SEQUENCE</scope>
    <source>
        <strain evidence="7">USNM1676648</strain>
        <tissue evidence="7">Polyp</tissue>
    </source>
</reference>
<dbReference type="EMBL" id="MU825400">
    <property type="protein sequence ID" value="KAJ7392892.1"/>
    <property type="molecule type" value="Genomic_DNA"/>
</dbReference>
<keyword evidence="5" id="KW-0393">Immunoglobulin domain</keyword>
<dbReference type="InterPro" id="IPR051275">
    <property type="entry name" value="Cell_adhesion_signaling"/>
</dbReference>
<accession>A0A9X0DA26</accession>
<dbReference type="InterPro" id="IPR036179">
    <property type="entry name" value="Ig-like_dom_sf"/>
</dbReference>
<keyword evidence="4" id="KW-0325">Glycoprotein</keyword>
<keyword evidence="3" id="KW-1015">Disulfide bond</keyword>